<feature type="binding site" evidence="8">
    <location>
        <begin position="9"/>
        <end position="17"/>
    </location>
    <ligand>
        <name>ATP</name>
        <dbReference type="ChEBI" id="CHEBI:30616"/>
    </ligand>
</feature>
<keyword evidence="5 8" id="KW-0067">ATP-binding</keyword>
<evidence type="ECO:0000256" key="7">
    <source>
        <dbReference type="ARBA" id="ARBA00048478"/>
    </source>
</evidence>
<evidence type="ECO:0000256" key="2">
    <source>
        <dbReference type="ARBA" id="ARBA00022679"/>
    </source>
</evidence>
<evidence type="ECO:0000313" key="11">
    <source>
        <dbReference type="EMBL" id="MBA8953900.1"/>
    </source>
</evidence>
<dbReference type="InterPro" id="IPR027417">
    <property type="entry name" value="P-loop_NTPase"/>
</dbReference>
<dbReference type="GO" id="GO:0006220">
    <property type="term" value="P:pyrimidine nucleotide metabolic process"/>
    <property type="evidence" value="ECO:0007669"/>
    <property type="project" value="UniProtKB-UniRule"/>
</dbReference>
<dbReference type="EMBL" id="JACJIA010000007">
    <property type="protein sequence ID" value="MBA8953900.1"/>
    <property type="molecule type" value="Genomic_DNA"/>
</dbReference>
<dbReference type="PANTHER" id="PTHR21299:SF2">
    <property type="entry name" value="CYTIDYLATE KINASE"/>
    <property type="match status" value="1"/>
</dbReference>
<comment type="catalytic activity">
    <reaction evidence="6 8">
        <text>dCMP + ATP = dCDP + ADP</text>
        <dbReference type="Rhea" id="RHEA:25094"/>
        <dbReference type="ChEBI" id="CHEBI:30616"/>
        <dbReference type="ChEBI" id="CHEBI:57566"/>
        <dbReference type="ChEBI" id="CHEBI:58593"/>
        <dbReference type="ChEBI" id="CHEBI:456216"/>
        <dbReference type="EC" id="2.7.4.25"/>
    </reaction>
</comment>
<dbReference type="CDD" id="cd02020">
    <property type="entry name" value="CMPK"/>
    <property type="match status" value="1"/>
</dbReference>
<reference evidence="11 12" key="1">
    <citation type="submission" date="2020-08" db="EMBL/GenBank/DDBJ databases">
        <title>Genomic Encyclopedia of Type Strains, Phase IV (KMG-IV): sequencing the most valuable type-strain genomes for metagenomic binning, comparative biology and taxonomic classification.</title>
        <authorList>
            <person name="Goeker M."/>
        </authorList>
    </citation>
    <scope>NUCLEOTIDE SEQUENCE [LARGE SCALE GENOMIC DNA]</scope>
    <source>
        <strain evidence="11 12">DSM 44197</strain>
    </source>
</reference>
<keyword evidence="4 8" id="KW-0418">Kinase</keyword>
<dbReference type="EC" id="2.7.4.25" evidence="8"/>
<gene>
    <name evidence="8" type="primary">cmk</name>
    <name evidence="11" type="ORF">HNR61_005553</name>
</gene>
<name>A0A7W3LTC2_ACTNM</name>
<keyword evidence="2 8" id="KW-0808">Transferase</keyword>
<feature type="compositionally biased region" description="Basic and acidic residues" evidence="9">
    <location>
        <begin position="173"/>
        <end position="184"/>
    </location>
</feature>
<evidence type="ECO:0000256" key="8">
    <source>
        <dbReference type="HAMAP-Rule" id="MF_00238"/>
    </source>
</evidence>
<evidence type="ECO:0000256" key="6">
    <source>
        <dbReference type="ARBA" id="ARBA00047615"/>
    </source>
</evidence>
<proteinExistence type="inferred from homology"/>
<dbReference type="GO" id="GO:0005829">
    <property type="term" value="C:cytosol"/>
    <property type="evidence" value="ECO:0007669"/>
    <property type="project" value="TreeGrafter"/>
</dbReference>
<dbReference type="NCBIfam" id="TIGR00017">
    <property type="entry name" value="cmk"/>
    <property type="match status" value="1"/>
</dbReference>
<evidence type="ECO:0000256" key="5">
    <source>
        <dbReference type="ARBA" id="ARBA00022840"/>
    </source>
</evidence>
<comment type="subcellular location">
    <subcellularLocation>
        <location evidence="8">Cytoplasm</location>
    </subcellularLocation>
</comment>
<comment type="similarity">
    <text evidence="1 8">Belongs to the cytidylate kinase family. Type 1 subfamily.</text>
</comment>
<evidence type="ECO:0000256" key="4">
    <source>
        <dbReference type="ARBA" id="ARBA00022777"/>
    </source>
</evidence>
<accession>A0A7W3LTC2</accession>
<keyword evidence="3 8" id="KW-0547">Nucleotide-binding</keyword>
<protein>
    <recommendedName>
        <fullName evidence="8">Cytidylate kinase</fullName>
        <shortName evidence="8">CK</shortName>
        <ecNumber evidence="8">2.7.4.25</ecNumber>
    </recommendedName>
    <alternativeName>
        <fullName evidence="8">Cytidine monophosphate kinase</fullName>
        <shortName evidence="8">CMP kinase</shortName>
    </alternativeName>
</protein>
<evidence type="ECO:0000256" key="3">
    <source>
        <dbReference type="ARBA" id="ARBA00022741"/>
    </source>
</evidence>
<dbReference type="InterPro" id="IPR003136">
    <property type="entry name" value="Cytidylate_kin"/>
</dbReference>
<sequence>MPLVIAMDGPSGTGKSSASKGVARALGLRYLDTGAMYRAMTWWMLRNGVPVEDAAAVAARVDDPVIESGTDPVTPTIAVDGEDVSGPIRSREVTNAVSAVSAVPEVRARMVALQREIIGDGGIVAEGRDIGTVVVPDARLKVYLTASEEVRAARRARDLAADPGASVAVVRSEQARRDRLDSTRKASPLTRADDAHEIDSTELTLDEVIEAIVRLAKELQ</sequence>
<keyword evidence="8" id="KW-0963">Cytoplasm</keyword>
<keyword evidence="12" id="KW-1185">Reference proteome</keyword>
<dbReference type="AlphaFoldDB" id="A0A7W3LTC2"/>
<dbReference type="GO" id="GO:0005524">
    <property type="term" value="F:ATP binding"/>
    <property type="evidence" value="ECO:0007669"/>
    <property type="project" value="UniProtKB-UniRule"/>
</dbReference>
<evidence type="ECO:0000313" key="12">
    <source>
        <dbReference type="Proteomes" id="UP000572680"/>
    </source>
</evidence>
<evidence type="ECO:0000256" key="1">
    <source>
        <dbReference type="ARBA" id="ARBA00009427"/>
    </source>
</evidence>
<dbReference type="Pfam" id="PF02224">
    <property type="entry name" value="Cytidylate_kin"/>
    <property type="match status" value="1"/>
</dbReference>
<dbReference type="SUPFAM" id="SSF52540">
    <property type="entry name" value="P-loop containing nucleoside triphosphate hydrolases"/>
    <property type="match status" value="1"/>
</dbReference>
<feature type="region of interest" description="Disordered" evidence="9">
    <location>
        <begin position="172"/>
        <end position="192"/>
    </location>
</feature>
<dbReference type="RefSeq" id="WP_312898121.1">
    <property type="nucleotide sequence ID" value="NZ_BAAALP010000043.1"/>
</dbReference>
<evidence type="ECO:0000256" key="9">
    <source>
        <dbReference type="SAM" id="MobiDB-lite"/>
    </source>
</evidence>
<dbReference type="PANTHER" id="PTHR21299">
    <property type="entry name" value="CYTIDYLATE KINASE/PANTOATE-BETA-ALANINE LIGASE"/>
    <property type="match status" value="1"/>
</dbReference>
<dbReference type="Proteomes" id="UP000572680">
    <property type="component" value="Unassembled WGS sequence"/>
</dbReference>
<comment type="catalytic activity">
    <reaction evidence="7 8">
        <text>CMP + ATP = CDP + ADP</text>
        <dbReference type="Rhea" id="RHEA:11600"/>
        <dbReference type="ChEBI" id="CHEBI:30616"/>
        <dbReference type="ChEBI" id="CHEBI:58069"/>
        <dbReference type="ChEBI" id="CHEBI:60377"/>
        <dbReference type="ChEBI" id="CHEBI:456216"/>
        <dbReference type="EC" id="2.7.4.25"/>
    </reaction>
</comment>
<dbReference type="Gene3D" id="3.40.50.300">
    <property type="entry name" value="P-loop containing nucleotide triphosphate hydrolases"/>
    <property type="match status" value="1"/>
</dbReference>
<dbReference type="HAMAP" id="MF_00238">
    <property type="entry name" value="Cytidyl_kinase_type1"/>
    <property type="match status" value="1"/>
</dbReference>
<dbReference type="GO" id="GO:0015949">
    <property type="term" value="P:nucleobase-containing small molecule interconversion"/>
    <property type="evidence" value="ECO:0007669"/>
    <property type="project" value="TreeGrafter"/>
</dbReference>
<organism evidence="11 12">
    <name type="scientific">Actinomadura namibiensis</name>
    <dbReference type="NCBI Taxonomy" id="182080"/>
    <lineage>
        <taxon>Bacteria</taxon>
        <taxon>Bacillati</taxon>
        <taxon>Actinomycetota</taxon>
        <taxon>Actinomycetes</taxon>
        <taxon>Streptosporangiales</taxon>
        <taxon>Thermomonosporaceae</taxon>
        <taxon>Actinomadura</taxon>
    </lineage>
</organism>
<dbReference type="InterPro" id="IPR011994">
    <property type="entry name" value="Cytidylate_kinase_dom"/>
</dbReference>
<feature type="domain" description="Cytidylate kinase" evidence="10">
    <location>
        <begin position="5"/>
        <end position="217"/>
    </location>
</feature>
<dbReference type="GO" id="GO:0036431">
    <property type="term" value="F:dCMP kinase activity"/>
    <property type="evidence" value="ECO:0007669"/>
    <property type="project" value="InterPro"/>
</dbReference>
<evidence type="ECO:0000259" key="10">
    <source>
        <dbReference type="Pfam" id="PF02224"/>
    </source>
</evidence>
<comment type="caution">
    <text evidence="11">The sequence shown here is derived from an EMBL/GenBank/DDBJ whole genome shotgun (WGS) entry which is preliminary data.</text>
</comment>